<dbReference type="EMBL" id="KQ483560">
    <property type="protein sequence ID" value="KYP46365.1"/>
    <property type="molecule type" value="Genomic_DNA"/>
</dbReference>
<gene>
    <name evidence="1" type="ORF">KK1_032011</name>
</gene>
<evidence type="ECO:0000313" key="1">
    <source>
        <dbReference type="EMBL" id="KYP46365.1"/>
    </source>
</evidence>
<name>A0A151RUZ2_CAJCA</name>
<sequence length="129" mass="15064">MDISHGYFMVKFDLDVDRECVMEGGLWMLFDHFKQWMVFYDEIVPLTIVSTIGRPIKVDLNTLNMTRGRFARIYVEIDFHKLALGRFNLNNVWYNIEYKGVHLLCTICGCHGYVSRVCASPPIMMEKCA</sequence>
<organism evidence="1 2">
    <name type="scientific">Cajanus cajan</name>
    <name type="common">Pigeon pea</name>
    <name type="synonym">Cajanus indicus</name>
    <dbReference type="NCBI Taxonomy" id="3821"/>
    <lineage>
        <taxon>Eukaryota</taxon>
        <taxon>Viridiplantae</taxon>
        <taxon>Streptophyta</taxon>
        <taxon>Embryophyta</taxon>
        <taxon>Tracheophyta</taxon>
        <taxon>Spermatophyta</taxon>
        <taxon>Magnoliopsida</taxon>
        <taxon>eudicotyledons</taxon>
        <taxon>Gunneridae</taxon>
        <taxon>Pentapetalae</taxon>
        <taxon>rosids</taxon>
        <taxon>fabids</taxon>
        <taxon>Fabales</taxon>
        <taxon>Fabaceae</taxon>
        <taxon>Papilionoideae</taxon>
        <taxon>50 kb inversion clade</taxon>
        <taxon>NPAAA clade</taxon>
        <taxon>indigoferoid/millettioid clade</taxon>
        <taxon>Phaseoleae</taxon>
        <taxon>Cajanus</taxon>
    </lineage>
</organism>
<dbReference type="Proteomes" id="UP000075243">
    <property type="component" value="Unassembled WGS sequence"/>
</dbReference>
<dbReference type="PANTHER" id="PTHR31286">
    <property type="entry name" value="GLYCINE-RICH CELL WALL STRUCTURAL PROTEIN 1.8-LIKE"/>
    <property type="match status" value="1"/>
</dbReference>
<accession>A0A151RUZ2</accession>
<dbReference type="OMA" id="WRTKCSF"/>
<evidence type="ECO:0000313" key="2">
    <source>
        <dbReference type="Proteomes" id="UP000075243"/>
    </source>
</evidence>
<dbReference type="InterPro" id="IPR040256">
    <property type="entry name" value="At4g02000-like"/>
</dbReference>
<dbReference type="PANTHER" id="PTHR31286:SF171">
    <property type="entry name" value="CCHC-TYPE DOMAIN-CONTAINING PROTEIN"/>
    <property type="match status" value="1"/>
</dbReference>
<evidence type="ECO:0008006" key="3">
    <source>
        <dbReference type="Google" id="ProtNLM"/>
    </source>
</evidence>
<keyword evidence="2" id="KW-1185">Reference proteome</keyword>
<protein>
    <recommendedName>
        <fullName evidence="3">DUF4283 domain-containing protein</fullName>
    </recommendedName>
</protein>
<dbReference type="Gramene" id="C.cajan_30326.t">
    <property type="protein sequence ID" value="C.cajan_30326.t"/>
    <property type="gene ID" value="C.cajan_30326"/>
</dbReference>
<proteinExistence type="predicted"/>
<reference evidence="1" key="1">
    <citation type="journal article" date="2012" name="Nat. Biotechnol.">
        <title>Draft genome sequence of pigeonpea (Cajanus cajan), an orphan legume crop of resource-poor farmers.</title>
        <authorList>
            <person name="Varshney R.K."/>
            <person name="Chen W."/>
            <person name="Li Y."/>
            <person name="Bharti A.K."/>
            <person name="Saxena R.K."/>
            <person name="Schlueter J.A."/>
            <person name="Donoghue M.T."/>
            <person name="Azam S."/>
            <person name="Fan G."/>
            <person name="Whaley A.M."/>
            <person name="Farmer A.D."/>
            <person name="Sheridan J."/>
            <person name="Iwata A."/>
            <person name="Tuteja R."/>
            <person name="Penmetsa R.V."/>
            <person name="Wu W."/>
            <person name="Upadhyaya H.D."/>
            <person name="Yang S.P."/>
            <person name="Shah T."/>
            <person name="Saxena K.B."/>
            <person name="Michael T."/>
            <person name="McCombie W.R."/>
            <person name="Yang B."/>
            <person name="Zhang G."/>
            <person name="Yang H."/>
            <person name="Wang J."/>
            <person name="Spillane C."/>
            <person name="Cook D.R."/>
            <person name="May G.D."/>
            <person name="Xu X."/>
            <person name="Jackson S.A."/>
        </authorList>
    </citation>
    <scope>NUCLEOTIDE SEQUENCE [LARGE SCALE GENOMIC DNA]</scope>
</reference>
<dbReference type="AlphaFoldDB" id="A0A151RUZ2"/>